<evidence type="ECO:0000313" key="2">
    <source>
        <dbReference type="EMBL" id="MBJ6362577.1"/>
    </source>
</evidence>
<dbReference type="Proteomes" id="UP000640274">
    <property type="component" value="Unassembled WGS sequence"/>
</dbReference>
<evidence type="ECO:0000256" key="1">
    <source>
        <dbReference type="SAM" id="MobiDB-lite"/>
    </source>
</evidence>
<sequence>MKPRTLNDHESHYRYLQRWLIEKYSTLKLEELTELSLRKYPSAGSQTKEQAGIRGMMFPYERFQHLLTEPEKDEQDGQDERKNASWRLPDLPEA</sequence>
<dbReference type="RefSeq" id="WP_199020119.1">
    <property type="nucleotide sequence ID" value="NZ_JAELUP010000077.1"/>
</dbReference>
<gene>
    <name evidence="2" type="ORF">JFN88_15185</name>
</gene>
<keyword evidence="3" id="KW-1185">Reference proteome</keyword>
<dbReference type="AlphaFoldDB" id="A0A934MVX4"/>
<name>A0A934MVX4_9BACL</name>
<dbReference type="EMBL" id="JAELUP010000077">
    <property type="protein sequence ID" value="MBJ6362577.1"/>
    <property type="molecule type" value="Genomic_DNA"/>
</dbReference>
<feature type="region of interest" description="Disordered" evidence="1">
    <location>
        <begin position="64"/>
        <end position="94"/>
    </location>
</feature>
<protein>
    <submittedName>
        <fullName evidence="2">Uncharacterized protein</fullName>
    </submittedName>
</protein>
<comment type="caution">
    <text evidence="2">The sequence shown here is derived from an EMBL/GenBank/DDBJ whole genome shotgun (WGS) entry which is preliminary data.</text>
</comment>
<proteinExistence type="predicted"/>
<accession>A0A934MVX4</accession>
<organism evidence="2 3">
    <name type="scientific">Paenibacillus roseus</name>
    <dbReference type="NCBI Taxonomy" id="2798579"/>
    <lineage>
        <taxon>Bacteria</taxon>
        <taxon>Bacillati</taxon>
        <taxon>Bacillota</taxon>
        <taxon>Bacilli</taxon>
        <taxon>Bacillales</taxon>
        <taxon>Paenibacillaceae</taxon>
        <taxon>Paenibacillus</taxon>
    </lineage>
</organism>
<evidence type="ECO:0000313" key="3">
    <source>
        <dbReference type="Proteomes" id="UP000640274"/>
    </source>
</evidence>
<reference evidence="2" key="1">
    <citation type="submission" date="2020-12" db="EMBL/GenBank/DDBJ databases">
        <authorList>
            <person name="Huq M.A."/>
        </authorList>
    </citation>
    <scope>NUCLEOTIDE SEQUENCE</scope>
    <source>
        <strain evidence="2">MAHUQ-46</strain>
    </source>
</reference>